<dbReference type="Proteomes" id="UP000587070">
    <property type="component" value="Unassembled WGS sequence"/>
</dbReference>
<dbReference type="InterPro" id="IPR014915">
    <property type="entry name" value="Phage_TLS_TfmB"/>
</dbReference>
<proteinExistence type="predicted"/>
<gene>
    <name evidence="1" type="ORF">GGD90_002782</name>
</gene>
<dbReference type="AlphaFoldDB" id="A0A840GBY3"/>
<sequence>MARSENVIDIWPENSGAAEVFLAMASQWQRVVSISGAWWSPPRHSDLQAAMHMLGVRRSDRSRLFAEIRAMFDACLEIMNAAH</sequence>
<name>A0A840GBY3_RHOTE</name>
<protein>
    <submittedName>
        <fullName evidence="1">Uncharacterized protein</fullName>
    </submittedName>
</protein>
<dbReference type="RefSeq" id="WP_153117367.1">
    <property type="nucleotide sequence ID" value="NZ_JACIGE010000010.1"/>
</dbReference>
<keyword evidence="2" id="KW-1185">Reference proteome</keyword>
<accession>A0A840GBY3</accession>
<reference evidence="1 2" key="1">
    <citation type="submission" date="2020-08" db="EMBL/GenBank/DDBJ databases">
        <title>Genome sequencing of Purple Non-Sulfur Bacteria from various extreme environments.</title>
        <authorList>
            <person name="Mayer M."/>
        </authorList>
    </citation>
    <scope>NUCLEOTIDE SEQUENCE [LARGE SCALE GENOMIC DNA]</scope>
    <source>
        <strain evidence="1 2">2761</strain>
    </source>
</reference>
<dbReference type="Pfam" id="PF08809">
    <property type="entry name" value="DUF1799"/>
    <property type="match status" value="1"/>
</dbReference>
<evidence type="ECO:0000313" key="1">
    <source>
        <dbReference type="EMBL" id="MBB4248390.1"/>
    </source>
</evidence>
<evidence type="ECO:0000313" key="2">
    <source>
        <dbReference type="Proteomes" id="UP000587070"/>
    </source>
</evidence>
<organism evidence="1 2">
    <name type="scientific">Rhodocyclus tenuis</name>
    <name type="common">Rhodospirillum tenue</name>
    <dbReference type="NCBI Taxonomy" id="1066"/>
    <lineage>
        <taxon>Bacteria</taxon>
        <taxon>Pseudomonadati</taxon>
        <taxon>Pseudomonadota</taxon>
        <taxon>Betaproteobacteria</taxon>
        <taxon>Rhodocyclales</taxon>
        <taxon>Rhodocyclaceae</taxon>
        <taxon>Rhodocyclus</taxon>
    </lineage>
</organism>
<comment type="caution">
    <text evidence="1">The sequence shown here is derived from an EMBL/GenBank/DDBJ whole genome shotgun (WGS) entry which is preliminary data.</text>
</comment>
<dbReference type="EMBL" id="JACIGE010000010">
    <property type="protein sequence ID" value="MBB4248390.1"/>
    <property type="molecule type" value="Genomic_DNA"/>
</dbReference>